<protein>
    <recommendedName>
        <fullName evidence="1">Tc1-like transposase DDE domain-containing protein</fullName>
    </recommendedName>
</protein>
<evidence type="ECO:0000259" key="1">
    <source>
        <dbReference type="Pfam" id="PF13358"/>
    </source>
</evidence>
<organism evidence="2 3">
    <name type="scientific">Punctularia strigosozonata (strain HHB-11173)</name>
    <name type="common">White-rot fungus</name>
    <dbReference type="NCBI Taxonomy" id="741275"/>
    <lineage>
        <taxon>Eukaryota</taxon>
        <taxon>Fungi</taxon>
        <taxon>Dikarya</taxon>
        <taxon>Basidiomycota</taxon>
        <taxon>Agaricomycotina</taxon>
        <taxon>Agaricomycetes</taxon>
        <taxon>Corticiales</taxon>
        <taxon>Punctulariaceae</taxon>
        <taxon>Punctularia</taxon>
    </lineage>
</organism>
<feature type="non-terminal residue" evidence="2">
    <location>
        <position position="1"/>
    </location>
</feature>
<dbReference type="EMBL" id="JH687627">
    <property type="protein sequence ID" value="EIN03337.1"/>
    <property type="molecule type" value="Genomic_DNA"/>
</dbReference>
<dbReference type="Proteomes" id="UP000054196">
    <property type="component" value="Unassembled WGS sequence"/>
</dbReference>
<keyword evidence="3" id="KW-1185">Reference proteome</keyword>
<gene>
    <name evidence="2" type="ORF">PUNSTDRAFT_22868</name>
</gene>
<evidence type="ECO:0000313" key="2">
    <source>
        <dbReference type="EMBL" id="EIN03337.1"/>
    </source>
</evidence>
<dbReference type="OrthoDB" id="2266637at2759"/>
<dbReference type="InterPro" id="IPR038717">
    <property type="entry name" value="Tc1-like_DDE_dom"/>
</dbReference>
<dbReference type="PANTHER" id="PTHR46564:SF1">
    <property type="entry name" value="TRANSPOSASE"/>
    <property type="match status" value="1"/>
</dbReference>
<dbReference type="HOGENOM" id="CLU_056788_12_1_1"/>
<dbReference type="RefSeq" id="XP_007389434.1">
    <property type="nucleotide sequence ID" value="XM_007389372.1"/>
</dbReference>
<dbReference type="GO" id="GO:0003676">
    <property type="term" value="F:nucleic acid binding"/>
    <property type="evidence" value="ECO:0007669"/>
    <property type="project" value="InterPro"/>
</dbReference>
<feature type="domain" description="Tc1-like transposase DDE" evidence="1">
    <location>
        <begin position="1"/>
        <end position="28"/>
    </location>
</feature>
<dbReference type="Pfam" id="PF13358">
    <property type="entry name" value="DDE_3"/>
    <property type="match status" value="1"/>
</dbReference>
<reference evidence="3" key="1">
    <citation type="journal article" date="2012" name="Science">
        <title>The Paleozoic origin of enzymatic lignin decomposition reconstructed from 31 fungal genomes.</title>
        <authorList>
            <person name="Floudas D."/>
            <person name="Binder M."/>
            <person name="Riley R."/>
            <person name="Barry K."/>
            <person name="Blanchette R.A."/>
            <person name="Henrissat B."/>
            <person name="Martinez A.T."/>
            <person name="Otillar R."/>
            <person name="Spatafora J.W."/>
            <person name="Yadav J.S."/>
            <person name="Aerts A."/>
            <person name="Benoit I."/>
            <person name="Boyd A."/>
            <person name="Carlson A."/>
            <person name="Copeland A."/>
            <person name="Coutinho P.M."/>
            <person name="de Vries R.P."/>
            <person name="Ferreira P."/>
            <person name="Findley K."/>
            <person name="Foster B."/>
            <person name="Gaskell J."/>
            <person name="Glotzer D."/>
            <person name="Gorecki P."/>
            <person name="Heitman J."/>
            <person name="Hesse C."/>
            <person name="Hori C."/>
            <person name="Igarashi K."/>
            <person name="Jurgens J.A."/>
            <person name="Kallen N."/>
            <person name="Kersten P."/>
            <person name="Kohler A."/>
            <person name="Kuees U."/>
            <person name="Kumar T.K.A."/>
            <person name="Kuo A."/>
            <person name="LaButti K."/>
            <person name="Larrondo L.F."/>
            <person name="Lindquist E."/>
            <person name="Ling A."/>
            <person name="Lombard V."/>
            <person name="Lucas S."/>
            <person name="Lundell T."/>
            <person name="Martin R."/>
            <person name="McLaughlin D.J."/>
            <person name="Morgenstern I."/>
            <person name="Morin E."/>
            <person name="Murat C."/>
            <person name="Nagy L.G."/>
            <person name="Nolan M."/>
            <person name="Ohm R.A."/>
            <person name="Patyshakuliyeva A."/>
            <person name="Rokas A."/>
            <person name="Ruiz-Duenas F.J."/>
            <person name="Sabat G."/>
            <person name="Salamov A."/>
            <person name="Samejima M."/>
            <person name="Schmutz J."/>
            <person name="Slot J.C."/>
            <person name="St John F."/>
            <person name="Stenlid J."/>
            <person name="Sun H."/>
            <person name="Sun S."/>
            <person name="Syed K."/>
            <person name="Tsang A."/>
            <person name="Wiebenga A."/>
            <person name="Young D."/>
            <person name="Pisabarro A."/>
            <person name="Eastwood D.C."/>
            <person name="Martin F."/>
            <person name="Cullen D."/>
            <person name="Grigoriev I.V."/>
            <person name="Hibbett D.S."/>
        </authorList>
    </citation>
    <scope>NUCLEOTIDE SEQUENCE [LARGE SCALE GENOMIC DNA]</scope>
    <source>
        <strain evidence="3">HHB-11173 SS5</strain>
    </source>
</reference>
<name>R7S0K8_PUNST</name>
<proteinExistence type="predicted"/>
<dbReference type="OMA" id="IHEACAH"/>
<evidence type="ECO:0000313" key="3">
    <source>
        <dbReference type="Proteomes" id="UP000054196"/>
    </source>
</evidence>
<dbReference type="AlphaFoldDB" id="R7S0K8"/>
<feature type="non-terminal residue" evidence="2">
    <location>
        <position position="64"/>
    </location>
</feature>
<dbReference type="PANTHER" id="PTHR46564">
    <property type="entry name" value="TRANSPOSASE"/>
    <property type="match status" value="1"/>
</dbReference>
<sequence length="64" mass="7320">LVFLPPYSPDLNPIEESFSALKAWLRRSYRHLLNSNNPILDIHEACAHAVTADKAIGWFRHSGY</sequence>
<accession>R7S0K8</accession>
<dbReference type="InterPro" id="IPR036397">
    <property type="entry name" value="RNaseH_sf"/>
</dbReference>
<dbReference type="Gene3D" id="3.30.420.10">
    <property type="entry name" value="Ribonuclease H-like superfamily/Ribonuclease H"/>
    <property type="match status" value="1"/>
</dbReference>
<dbReference type="GeneID" id="18881960"/>
<dbReference type="KEGG" id="psq:PUNSTDRAFT_22868"/>